<dbReference type="InterPro" id="IPR011006">
    <property type="entry name" value="CheY-like_superfamily"/>
</dbReference>
<sequence>MPLKVVVVDDSAFFRRRIVEILNADIGIEVVGTAGDGREAIEVVKRLKPDVVTMDIEMPVMDGITAVRRIMAESPRPILMFSTLTTDGATATLDALDAGAMDFLPKRFSEMAKDEDSAKMLLRRRVRALARGRGGSSAVARSPARTESRQLPSSPAPSTPTQAPSPAASAPRSSSSVRGESLRSLRALLIGTSTGGPVALQEVLKALPGRFPLPIVVVQHMPASFTPAFADRLNNLCQIEVREAADGDVLKPGVALLAPGGMQLVLEGGGQPRVRIIDSPPGTIYKPSVDITFTSAVAALRAQVLGVILTGMGADGREGARALKEQGARIWAQDAASSVVFGMPAAVIEAGLADQVLALQDVGPALVKSLC</sequence>
<feature type="domain" description="Response regulatory" evidence="8">
    <location>
        <begin position="4"/>
        <end position="121"/>
    </location>
</feature>
<comment type="similarity">
    <text evidence="4">Belongs to the CheB family.</text>
</comment>
<dbReference type="PANTHER" id="PTHR42872:SF3">
    <property type="entry name" value="PROTEIN-GLUTAMATE METHYLESTERASE_PROTEIN-GLUTAMINE GLUTAMINASE 1"/>
    <property type="match status" value="1"/>
</dbReference>
<dbReference type="InterPro" id="IPR008248">
    <property type="entry name" value="CheB-like"/>
</dbReference>
<comment type="catalytic activity">
    <reaction evidence="3 4">
        <text>[protein]-L-glutamate 5-O-methyl ester + H2O = L-glutamyl-[protein] + methanol + H(+)</text>
        <dbReference type="Rhea" id="RHEA:23236"/>
        <dbReference type="Rhea" id="RHEA-COMP:10208"/>
        <dbReference type="Rhea" id="RHEA-COMP:10311"/>
        <dbReference type="ChEBI" id="CHEBI:15377"/>
        <dbReference type="ChEBI" id="CHEBI:15378"/>
        <dbReference type="ChEBI" id="CHEBI:17790"/>
        <dbReference type="ChEBI" id="CHEBI:29973"/>
        <dbReference type="ChEBI" id="CHEBI:82795"/>
        <dbReference type="EC" id="3.1.1.61"/>
    </reaction>
</comment>
<feature type="active site" evidence="4 5">
    <location>
        <position position="315"/>
    </location>
</feature>
<dbReference type="InterPro" id="IPR000673">
    <property type="entry name" value="Sig_transdc_resp-reg_Me-estase"/>
</dbReference>
<dbReference type="EC" id="3.1.1.61" evidence="4"/>
<dbReference type="Proteomes" id="UP000740754">
    <property type="component" value="Unassembled WGS sequence"/>
</dbReference>
<comment type="domain">
    <text evidence="4">Contains a C-terminal catalytic domain, and an N-terminal region which modulates catalytic activity.</text>
</comment>
<keyword evidence="11" id="KW-1185">Reference proteome</keyword>
<feature type="active site" evidence="4 5">
    <location>
        <position position="193"/>
    </location>
</feature>
<dbReference type="PANTHER" id="PTHR42872">
    <property type="entry name" value="PROTEIN-GLUTAMATE METHYLESTERASE/PROTEIN-GLUTAMINE GLUTAMINASE"/>
    <property type="match status" value="1"/>
</dbReference>
<evidence type="ECO:0000256" key="6">
    <source>
        <dbReference type="PROSITE-ProRule" id="PRU00169"/>
    </source>
</evidence>
<feature type="modified residue" description="4-aspartylphosphate" evidence="4 6">
    <location>
        <position position="55"/>
    </location>
</feature>
<reference evidence="10 11" key="1">
    <citation type="submission" date="2020-04" db="EMBL/GenBank/DDBJ databases">
        <title>Draft Whole-Genome sequence of Marichromatium bheemlicum DSM 18632, type strain.</title>
        <authorList>
            <person name="Kyndt J.A."/>
            <person name="Meyer T.E."/>
        </authorList>
    </citation>
    <scope>NUCLEOTIDE SEQUENCE [LARGE SCALE GENOMIC DNA]</scope>
    <source>
        <strain evidence="10 11">DSM 18632</strain>
    </source>
</reference>
<evidence type="ECO:0000313" key="11">
    <source>
        <dbReference type="Proteomes" id="UP000740754"/>
    </source>
</evidence>
<dbReference type="SUPFAM" id="SSF52172">
    <property type="entry name" value="CheY-like"/>
    <property type="match status" value="1"/>
</dbReference>
<dbReference type="NCBIfam" id="NF001965">
    <property type="entry name" value="PRK00742.1"/>
    <property type="match status" value="1"/>
</dbReference>
<evidence type="ECO:0000256" key="7">
    <source>
        <dbReference type="SAM" id="MobiDB-lite"/>
    </source>
</evidence>
<dbReference type="HAMAP" id="MF_00099">
    <property type="entry name" value="CheB_chemtxs"/>
    <property type="match status" value="1"/>
</dbReference>
<feature type="compositionally biased region" description="Low complexity" evidence="7">
    <location>
        <begin position="136"/>
        <end position="145"/>
    </location>
</feature>
<comment type="caution">
    <text evidence="10">The sequence shown here is derived from an EMBL/GenBank/DDBJ whole genome shotgun (WGS) entry which is preliminary data.</text>
</comment>
<comment type="PTM">
    <text evidence="4">Phosphorylated by CheA. Phosphorylation of the N-terminal regulatory domain activates the methylesterase activity.</text>
</comment>
<evidence type="ECO:0000256" key="1">
    <source>
        <dbReference type="ARBA" id="ARBA00022500"/>
    </source>
</evidence>
<dbReference type="InterPro" id="IPR001789">
    <property type="entry name" value="Sig_transdc_resp-reg_receiver"/>
</dbReference>
<dbReference type="InterPro" id="IPR035909">
    <property type="entry name" value="CheB_C"/>
</dbReference>
<feature type="compositionally biased region" description="Low complexity" evidence="7">
    <location>
        <begin position="159"/>
        <end position="176"/>
    </location>
</feature>
<comment type="catalytic activity">
    <reaction evidence="4">
        <text>L-glutaminyl-[protein] + H2O = L-glutamyl-[protein] + NH4(+)</text>
        <dbReference type="Rhea" id="RHEA:16441"/>
        <dbReference type="Rhea" id="RHEA-COMP:10207"/>
        <dbReference type="Rhea" id="RHEA-COMP:10208"/>
        <dbReference type="ChEBI" id="CHEBI:15377"/>
        <dbReference type="ChEBI" id="CHEBI:28938"/>
        <dbReference type="ChEBI" id="CHEBI:29973"/>
        <dbReference type="ChEBI" id="CHEBI:30011"/>
        <dbReference type="EC" id="3.5.1.44"/>
    </reaction>
</comment>
<dbReference type="PROSITE" id="PS50110">
    <property type="entry name" value="RESPONSE_REGULATORY"/>
    <property type="match status" value="1"/>
</dbReference>
<dbReference type="SUPFAM" id="SSF52738">
    <property type="entry name" value="Methylesterase CheB, C-terminal domain"/>
    <property type="match status" value="1"/>
</dbReference>
<dbReference type="Gene3D" id="3.40.50.180">
    <property type="entry name" value="Methylesterase CheB, C-terminal domain"/>
    <property type="match status" value="1"/>
</dbReference>
<keyword evidence="2 4" id="KW-0378">Hydrolase</keyword>
<dbReference type="CDD" id="cd17541">
    <property type="entry name" value="REC_CheB-like"/>
    <property type="match status" value="1"/>
</dbReference>
<organism evidence="10 11">
    <name type="scientific">Marichromatium bheemlicum</name>
    <dbReference type="NCBI Taxonomy" id="365339"/>
    <lineage>
        <taxon>Bacteria</taxon>
        <taxon>Pseudomonadati</taxon>
        <taxon>Pseudomonadota</taxon>
        <taxon>Gammaproteobacteria</taxon>
        <taxon>Chromatiales</taxon>
        <taxon>Chromatiaceae</taxon>
        <taxon>Marichromatium</taxon>
    </lineage>
</organism>
<dbReference type="RefSeq" id="WP_168668516.1">
    <property type="nucleotide sequence ID" value="NZ_JAAXKX010000009.1"/>
</dbReference>
<comment type="subcellular location">
    <subcellularLocation>
        <location evidence="4">Cytoplasm</location>
    </subcellularLocation>
</comment>
<evidence type="ECO:0000256" key="5">
    <source>
        <dbReference type="PROSITE-ProRule" id="PRU00050"/>
    </source>
</evidence>
<keyword evidence="4" id="KW-0963">Cytoplasm</keyword>
<dbReference type="CDD" id="cd16432">
    <property type="entry name" value="CheB_Rec"/>
    <property type="match status" value="1"/>
</dbReference>
<evidence type="ECO:0000259" key="8">
    <source>
        <dbReference type="PROSITE" id="PS50110"/>
    </source>
</evidence>
<feature type="domain" description="CheB-type methylesterase" evidence="9">
    <location>
        <begin position="181"/>
        <end position="371"/>
    </location>
</feature>
<evidence type="ECO:0000259" key="9">
    <source>
        <dbReference type="PROSITE" id="PS50122"/>
    </source>
</evidence>
<name>A0ABX1I6K5_9GAMM</name>
<dbReference type="EMBL" id="JAAXKX010000009">
    <property type="protein sequence ID" value="NKN33193.1"/>
    <property type="molecule type" value="Genomic_DNA"/>
</dbReference>
<dbReference type="Pfam" id="PF00072">
    <property type="entry name" value="Response_reg"/>
    <property type="match status" value="1"/>
</dbReference>
<keyword evidence="4 6" id="KW-0597">Phosphoprotein</keyword>
<evidence type="ECO:0000256" key="3">
    <source>
        <dbReference type="ARBA" id="ARBA00048267"/>
    </source>
</evidence>
<feature type="active site" evidence="4 5">
    <location>
        <position position="220"/>
    </location>
</feature>
<evidence type="ECO:0000256" key="2">
    <source>
        <dbReference type="ARBA" id="ARBA00022801"/>
    </source>
</evidence>
<dbReference type="SMART" id="SM00448">
    <property type="entry name" value="REC"/>
    <property type="match status" value="1"/>
</dbReference>
<dbReference type="Gene3D" id="3.40.50.2300">
    <property type="match status" value="1"/>
</dbReference>
<comment type="function">
    <text evidence="4">Involved in chemotaxis. Part of a chemotaxis signal transduction system that modulates chemotaxis in response to various stimuli. Catalyzes the demethylation of specific methylglutamate residues introduced into the chemoreceptors (methyl-accepting chemotaxis proteins or MCP) by CheR. Also mediates the irreversible deamidation of specific glutamine residues to glutamic acid.</text>
</comment>
<feature type="region of interest" description="Disordered" evidence="7">
    <location>
        <begin position="132"/>
        <end position="178"/>
    </location>
</feature>
<dbReference type="EC" id="3.5.1.44" evidence="4"/>
<dbReference type="PIRSF" id="PIRSF000876">
    <property type="entry name" value="RR_chemtxs_CheB"/>
    <property type="match status" value="1"/>
</dbReference>
<evidence type="ECO:0000256" key="4">
    <source>
        <dbReference type="HAMAP-Rule" id="MF_00099"/>
    </source>
</evidence>
<protein>
    <recommendedName>
        <fullName evidence="4">Protein-glutamate methylesterase/protein-glutamine glutaminase</fullName>
        <ecNumber evidence="4">3.1.1.61</ecNumber>
        <ecNumber evidence="4">3.5.1.44</ecNumber>
    </recommendedName>
</protein>
<accession>A0ABX1I6K5</accession>
<keyword evidence="1 4" id="KW-0145">Chemotaxis</keyword>
<gene>
    <name evidence="4" type="primary">cheB</name>
    <name evidence="10" type="ORF">HF203_08155</name>
</gene>
<dbReference type="PROSITE" id="PS50122">
    <property type="entry name" value="CHEB"/>
    <property type="match status" value="1"/>
</dbReference>
<evidence type="ECO:0000313" key="10">
    <source>
        <dbReference type="EMBL" id="NKN33193.1"/>
    </source>
</evidence>
<proteinExistence type="inferred from homology"/>
<dbReference type="Pfam" id="PF01339">
    <property type="entry name" value="CheB_methylest"/>
    <property type="match status" value="1"/>
</dbReference>